<dbReference type="Gene3D" id="1.10.10.770">
    <property type="match status" value="1"/>
</dbReference>
<dbReference type="Proteomes" id="UP000176451">
    <property type="component" value="Unassembled WGS sequence"/>
</dbReference>
<dbReference type="InterPro" id="IPR042078">
    <property type="entry name" value="Lys-tRNA-ligase_SC_fold"/>
</dbReference>
<keyword evidence="7 10" id="KW-0648">Protein biosynthesis</keyword>
<keyword evidence="5 10" id="KW-0547">Nucleotide-binding</keyword>
<keyword evidence="4 10" id="KW-0436">Ligase</keyword>
<evidence type="ECO:0000256" key="1">
    <source>
        <dbReference type="ARBA" id="ARBA00004496"/>
    </source>
</evidence>
<dbReference type="Gene3D" id="3.40.50.620">
    <property type="entry name" value="HUPs"/>
    <property type="match status" value="2"/>
</dbReference>
<dbReference type="InterPro" id="IPR008925">
    <property type="entry name" value="aa_tRNA-synth_I_cd-bd_sf"/>
</dbReference>
<evidence type="ECO:0000256" key="4">
    <source>
        <dbReference type="ARBA" id="ARBA00022598"/>
    </source>
</evidence>
<dbReference type="PANTHER" id="PTHR37940">
    <property type="entry name" value="LYSINE--TRNA LIGASE"/>
    <property type="match status" value="1"/>
</dbReference>
<dbReference type="EMBL" id="MEZV01000016">
    <property type="protein sequence ID" value="OGD67371.1"/>
    <property type="molecule type" value="Genomic_DNA"/>
</dbReference>
<evidence type="ECO:0000256" key="6">
    <source>
        <dbReference type="ARBA" id="ARBA00022840"/>
    </source>
</evidence>
<dbReference type="GO" id="GO:0005524">
    <property type="term" value="F:ATP binding"/>
    <property type="evidence" value="ECO:0007669"/>
    <property type="project" value="UniProtKB-UniRule"/>
</dbReference>
<name>A0A1F5EJ14_9BACT</name>
<evidence type="ECO:0000256" key="10">
    <source>
        <dbReference type="HAMAP-Rule" id="MF_00177"/>
    </source>
</evidence>
<evidence type="ECO:0000313" key="11">
    <source>
        <dbReference type="EMBL" id="OGD67371.1"/>
    </source>
</evidence>
<dbReference type="Gene3D" id="1.10.10.350">
    <property type="match status" value="1"/>
</dbReference>
<dbReference type="EC" id="6.1.1.6" evidence="10"/>
<evidence type="ECO:0000256" key="5">
    <source>
        <dbReference type="ARBA" id="ARBA00022741"/>
    </source>
</evidence>
<dbReference type="AlphaFoldDB" id="A0A1F5EJ14"/>
<evidence type="ECO:0000313" key="12">
    <source>
        <dbReference type="Proteomes" id="UP000176451"/>
    </source>
</evidence>
<organism evidence="11 12">
    <name type="scientific">Candidatus Berkelbacteria bacterium RIFCSPHIGHO2_12_FULL_36_9</name>
    <dbReference type="NCBI Taxonomy" id="1797469"/>
    <lineage>
        <taxon>Bacteria</taxon>
        <taxon>Candidatus Berkelbacteria</taxon>
    </lineage>
</organism>
<evidence type="ECO:0000256" key="9">
    <source>
        <dbReference type="ARBA" id="ARBA00048573"/>
    </source>
</evidence>
<keyword evidence="3 10" id="KW-0963">Cytoplasm</keyword>
<dbReference type="InterPro" id="IPR020751">
    <property type="entry name" value="aa-tRNA-synth_I_codon-bd_sub2"/>
</dbReference>
<keyword evidence="6 10" id="KW-0067">ATP-binding</keyword>
<comment type="caution">
    <text evidence="11">The sequence shown here is derived from an EMBL/GenBank/DDBJ whole genome shotgun (WGS) entry which is preliminary data.</text>
</comment>
<evidence type="ECO:0000256" key="2">
    <source>
        <dbReference type="ARBA" id="ARBA00005594"/>
    </source>
</evidence>
<evidence type="ECO:0000256" key="8">
    <source>
        <dbReference type="ARBA" id="ARBA00023146"/>
    </source>
</evidence>
<reference evidence="11 12" key="1">
    <citation type="journal article" date="2016" name="Nat. Commun.">
        <title>Thousands of microbial genomes shed light on interconnected biogeochemical processes in an aquifer system.</title>
        <authorList>
            <person name="Anantharaman K."/>
            <person name="Brown C.T."/>
            <person name="Hug L.A."/>
            <person name="Sharon I."/>
            <person name="Castelle C.J."/>
            <person name="Probst A.J."/>
            <person name="Thomas B.C."/>
            <person name="Singh A."/>
            <person name="Wilkins M.J."/>
            <person name="Karaoz U."/>
            <person name="Brodie E.L."/>
            <person name="Williams K.H."/>
            <person name="Hubbard S.S."/>
            <person name="Banfield J.F."/>
        </authorList>
    </citation>
    <scope>NUCLEOTIDE SEQUENCE [LARGE SCALE GENOMIC DNA]</scope>
</reference>
<comment type="similarity">
    <text evidence="2 10">Belongs to the class-I aminoacyl-tRNA synthetase family.</text>
</comment>
<dbReference type="HAMAP" id="MF_00177">
    <property type="entry name" value="Lys_tRNA_synth_class1"/>
    <property type="match status" value="1"/>
</dbReference>
<evidence type="ECO:0000256" key="7">
    <source>
        <dbReference type="ARBA" id="ARBA00022917"/>
    </source>
</evidence>
<gene>
    <name evidence="10" type="primary">lysS</name>
    <name evidence="11" type="ORF">A3F08_02605</name>
</gene>
<protein>
    <recommendedName>
        <fullName evidence="10">Lysine--tRNA ligase</fullName>
        <ecNumber evidence="10">6.1.1.6</ecNumber>
    </recommendedName>
    <alternativeName>
        <fullName evidence="10">Lysyl-tRNA synthetase</fullName>
        <shortName evidence="10">LysRS</shortName>
    </alternativeName>
</protein>
<dbReference type="GO" id="GO:0000049">
    <property type="term" value="F:tRNA binding"/>
    <property type="evidence" value="ECO:0007669"/>
    <property type="project" value="InterPro"/>
</dbReference>
<dbReference type="GO" id="GO:0005737">
    <property type="term" value="C:cytoplasm"/>
    <property type="evidence" value="ECO:0007669"/>
    <property type="project" value="UniProtKB-SubCell"/>
</dbReference>
<proteinExistence type="inferred from homology"/>
<dbReference type="SUPFAM" id="SSF48163">
    <property type="entry name" value="An anticodon-binding domain of class I aminoacyl-tRNA synthetases"/>
    <property type="match status" value="1"/>
</dbReference>
<sequence>MAFWTDETVSEILKRKDKKYLITDYKTPSGRIHVGALRGVVIHDLLYKGLLDSGVKTEYWYGFDDFDPIDDLADNLKKDFEKYMGVPLCNTPSPVKGYKNFAEYYAKDFIQVYEKLGVRAKTIWASRLYKEGKYNKAIKIVLDNAEKIRNINKKVSGGKKSDDWFPLQVVCPKCGKIGTTKVTGWNSKEVEFSCEPKMVEWAQGCRYKGKISPFNGNAKMPYKPETAAKWYTFKTSVELAGKDHYTQGGSFNVAQEIAKQVFNIKPAYGYGYEWFLVGGKKMSTSKGRGVSSEEIAELLPPEILRFLMVRTKAKRAIDFAVYGDTIPILYDEYDRCIDAYLKDSTSDLARAYYYSRMKEARPPSYRLRFSKAVYLIQMHRTDVNKYAEEEKGSKLDKIEKEELDVRVKYAKKWLEKYAPENYKFTIQKELPQVAKNLDQNQKKFLLEIVKLLEQKKWAGEELHKQIHELKKNLKLDPRSAFSAIYLSLLGKDSGPQAGWLLAALDGKFIIQRFQEIQ</sequence>
<comment type="catalytic activity">
    <reaction evidence="9 10">
        <text>tRNA(Lys) + L-lysine + ATP = L-lysyl-tRNA(Lys) + AMP + diphosphate</text>
        <dbReference type="Rhea" id="RHEA:20792"/>
        <dbReference type="Rhea" id="RHEA-COMP:9696"/>
        <dbReference type="Rhea" id="RHEA-COMP:9697"/>
        <dbReference type="ChEBI" id="CHEBI:30616"/>
        <dbReference type="ChEBI" id="CHEBI:32551"/>
        <dbReference type="ChEBI" id="CHEBI:33019"/>
        <dbReference type="ChEBI" id="CHEBI:78442"/>
        <dbReference type="ChEBI" id="CHEBI:78529"/>
        <dbReference type="ChEBI" id="CHEBI:456215"/>
        <dbReference type="EC" id="6.1.1.6"/>
    </reaction>
</comment>
<dbReference type="Pfam" id="PF01921">
    <property type="entry name" value="tRNA-synt_1f"/>
    <property type="match status" value="1"/>
</dbReference>
<dbReference type="GO" id="GO:0004824">
    <property type="term" value="F:lysine-tRNA ligase activity"/>
    <property type="evidence" value="ECO:0007669"/>
    <property type="project" value="UniProtKB-UniRule"/>
</dbReference>
<evidence type="ECO:0000256" key="3">
    <source>
        <dbReference type="ARBA" id="ARBA00022490"/>
    </source>
</evidence>
<dbReference type="SUPFAM" id="SSF52374">
    <property type="entry name" value="Nucleotidylyl transferase"/>
    <property type="match status" value="1"/>
</dbReference>
<dbReference type="GO" id="GO:0006430">
    <property type="term" value="P:lysyl-tRNA aminoacylation"/>
    <property type="evidence" value="ECO:0007669"/>
    <property type="project" value="UniProtKB-UniRule"/>
</dbReference>
<comment type="subcellular location">
    <subcellularLocation>
        <location evidence="1 10">Cytoplasm</location>
    </subcellularLocation>
</comment>
<accession>A0A1F5EJ14</accession>
<dbReference type="InterPro" id="IPR014729">
    <property type="entry name" value="Rossmann-like_a/b/a_fold"/>
</dbReference>
<dbReference type="InterPro" id="IPR002904">
    <property type="entry name" value="Lys-tRNA-ligase"/>
</dbReference>
<dbReference type="STRING" id="1797469.A3F08_02605"/>
<dbReference type="PANTHER" id="PTHR37940:SF1">
    <property type="entry name" value="LYSINE--TRNA LIGASE"/>
    <property type="match status" value="1"/>
</dbReference>
<comment type="caution">
    <text evidence="10">Lacks conserved residue(s) required for the propagation of feature annotation.</text>
</comment>
<dbReference type="NCBIfam" id="TIGR00467">
    <property type="entry name" value="lysS_arch"/>
    <property type="match status" value="1"/>
</dbReference>
<keyword evidence="8 10" id="KW-0030">Aminoacyl-tRNA synthetase</keyword>
<dbReference type="Gene3D" id="6.10.20.10">
    <property type="entry name" value="Lysine tRNA ligase, stem contact fold domain"/>
    <property type="match status" value="1"/>
</dbReference>